<comment type="catalytic activity">
    <reaction evidence="6">
        <text>adenylyl-molybdopterin + molybdate = Mo-molybdopterin + AMP + H(+)</text>
        <dbReference type="Rhea" id="RHEA:35047"/>
        <dbReference type="ChEBI" id="CHEBI:15378"/>
        <dbReference type="ChEBI" id="CHEBI:36264"/>
        <dbReference type="ChEBI" id="CHEBI:62727"/>
        <dbReference type="ChEBI" id="CHEBI:71302"/>
        <dbReference type="ChEBI" id="CHEBI:456215"/>
        <dbReference type="EC" id="2.10.1.1"/>
    </reaction>
</comment>
<sequence>MNSPFRRSVAGHRDSIRELVDAALLGLGSETVRLREARGRRLAATLGAPRSLPPWDNSQMDGYAVHTGDLGNGRLRVVAPIAAGEAAPALERGNAAPIMTGAPIPAGANTVIPIEAAVPDRFPDAAQLAAGFHVSLPATAEDGAYIRVEGSDIAAGDTVLEAGTRLGPTTLGILAGLGIGEVAVTRRPSVLLLSTGDELVAPGGELGPGQIHDANTTLLAAALDSAGCTVTTVGVLDDSPSLFTDSLRTALASGERGYHLVISSGGISKGAFDVVKEVLATNGIEFGSVAMQPGGPQGCGTLALPGCDPVAFIAFPGNPVSAFVSFEIFLRPALAEHLRLPARPLLEARLTEDMGSMPGKLQVRRGTYRDGIFTPLGGASSHLLAALAASNAFILIDEDTTELAAGQTVQTLVIGDGS</sequence>
<accession>A0ABS4X9N7</accession>
<dbReference type="Gene3D" id="3.40.980.10">
    <property type="entry name" value="MoaB/Mog-like domain"/>
    <property type="match status" value="1"/>
</dbReference>
<feature type="domain" description="MoaB/Mog" evidence="8">
    <location>
        <begin position="191"/>
        <end position="336"/>
    </location>
</feature>
<dbReference type="InterPro" id="IPR036135">
    <property type="entry name" value="MoeA_linker/N_sf"/>
</dbReference>
<dbReference type="PANTHER" id="PTHR10192:SF5">
    <property type="entry name" value="GEPHYRIN"/>
    <property type="match status" value="1"/>
</dbReference>
<dbReference type="SUPFAM" id="SSF63867">
    <property type="entry name" value="MoeA C-terminal domain-like"/>
    <property type="match status" value="1"/>
</dbReference>
<dbReference type="GO" id="GO:0061599">
    <property type="term" value="F:molybdopterin molybdotransferase activity"/>
    <property type="evidence" value="ECO:0007669"/>
    <property type="project" value="UniProtKB-EC"/>
</dbReference>
<dbReference type="Pfam" id="PF03453">
    <property type="entry name" value="MoeA_N"/>
    <property type="match status" value="1"/>
</dbReference>
<dbReference type="InterPro" id="IPR038987">
    <property type="entry name" value="MoeA-like"/>
</dbReference>
<evidence type="ECO:0000256" key="7">
    <source>
        <dbReference type="RuleBase" id="RU365090"/>
    </source>
</evidence>
<evidence type="ECO:0000256" key="3">
    <source>
        <dbReference type="ARBA" id="ARBA00010763"/>
    </source>
</evidence>
<reference evidence="9 10" key="1">
    <citation type="submission" date="2021-03" db="EMBL/GenBank/DDBJ databases">
        <title>Sequencing the genomes of 1000 actinobacteria strains.</title>
        <authorList>
            <person name="Klenk H.-P."/>
        </authorList>
    </citation>
    <scope>NUCLEOTIDE SEQUENCE [LARGE SCALE GENOMIC DNA]</scope>
    <source>
        <strain evidence="9 10">DSM 15797</strain>
    </source>
</reference>
<evidence type="ECO:0000313" key="9">
    <source>
        <dbReference type="EMBL" id="MBP2385183.1"/>
    </source>
</evidence>
<dbReference type="Gene3D" id="2.40.340.10">
    <property type="entry name" value="MoeA, C-terminal, domain IV"/>
    <property type="match status" value="1"/>
</dbReference>
<evidence type="ECO:0000313" key="10">
    <source>
        <dbReference type="Proteomes" id="UP001296993"/>
    </source>
</evidence>
<keyword evidence="7 9" id="KW-0808">Transferase</keyword>
<proteinExistence type="inferred from homology"/>
<dbReference type="SMART" id="SM00852">
    <property type="entry name" value="MoCF_biosynth"/>
    <property type="match status" value="1"/>
</dbReference>
<name>A0ABS4X9N7_9MICC</name>
<dbReference type="Gene3D" id="2.170.190.11">
    <property type="entry name" value="Molybdopterin biosynthesis moea protein, domain 3"/>
    <property type="match status" value="1"/>
</dbReference>
<dbReference type="InterPro" id="IPR036425">
    <property type="entry name" value="MoaB/Mog-like_dom_sf"/>
</dbReference>
<dbReference type="Pfam" id="PF03454">
    <property type="entry name" value="MoeA_C"/>
    <property type="match status" value="1"/>
</dbReference>
<protein>
    <recommendedName>
        <fullName evidence="7">Molybdopterin molybdenumtransferase</fullName>
        <ecNumber evidence="7">2.10.1.1</ecNumber>
    </recommendedName>
</protein>
<comment type="function">
    <text evidence="1 7">Catalyzes the insertion of molybdate into adenylated molybdopterin with the concomitant release of AMP.</text>
</comment>
<keyword evidence="7" id="KW-0460">Magnesium</keyword>
<dbReference type="PANTHER" id="PTHR10192">
    <property type="entry name" value="MOLYBDOPTERIN BIOSYNTHESIS PROTEIN"/>
    <property type="match status" value="1"/>
</dbReference>
<dbReference type="Pfam" id="PF00994">
    <property type="entry name" value="MoCF_biosynth"/>
    <property type="match status" value="1"/>
</dbReference>
<evidence type="ECO:0000256" key="5">
    <source>
        <dbReference type="ARBA" id="ARBA00023150"/>
    </source>
</evidence>
<keyword evidence="7" id="KW-0479">Metal-binding</keyword>
<dbReference type="SUPFAM" id="SSF53218">
    <property type="entry name" value="Molybdenum cofactor biosynthesis proteins"/>
    <property type="match status" value="1"/>
</dbReference>
<dbReference type="RefSeq" id="WP_209995954.1">
    <property type="nucleotide sequence ID" value="NZ_BAAAJY010000012.1"/>
</dbReference>
<evidence type="ECO:0000259" key="8">
    <source>
        <dbReference type="SMART" id="SM00852"/>
    </source>
</evidence>
<dbReference type="EMBL" id="JAGIOF010000001">
    <property type="protein sequence ID" value="MBP2385183.1"/>
    <property type="molecule type" value="Genomic_DNA"/>
</dbReference>
<dbReference type="Proteomes" id="UP001296993">
    <property type="component" value="Unassembled WGS sequence"/>
</dbReference>
<evidence type="ECO:0000256" key="2">
    <source>
        <dbReference type="ARBA" id="ARBA00005046"/>
    </source>
</evidence>
<dbReference type="InterPro" id="IPR036688">
    <property type="entry name" value="MoeA_C_domain_IV_sf"/>
</dbReference>
<keyword evidence="4 7" id="KW-0500">Molybdenum</keyword>
<comment type="cofactor">
    <cofactor evidence="7">
        <name>Mg(2+)</name>
        <dbReference type="ChEBI" id="CHEBI:18420"/>
    </cofactor>
</comment>
<dbReference type="InterPro" id="IPR001453">
    <property type="entry name" value="MoaB/Mog_dom"/>
</dbReference>
<keyword evidence="10" id="KW-1185">Reference proteome</keyword>
<organism evidence="9 10">
    <name type="scientific">Paeniglutamicibacter kerguelensis</name>
    <dbReference type="NCBI Taxonomy" id="254788"/>
    <lineage>
        <taxon>Bacteria</taxon>
        <taxon>Bacillati</taxon>
        <taxon>Actinomycetota</taxon>
        <taxon>Actinomycetes</taxon>
        <taxon>Micrococcales</taxon>
        <taxon>Micrococcaceae</taxon>
        <taxon>Paeniglutamicibacter</taxon>
    </lineage>
</organism>
<dbReference type="Gene3D" id="3.90.105.10">
    <property type="entry name" value="Molybdopterin biosynthesis moea protein, domain 2"/>
    <property type="match status" value="1"/>
</dbReference>
<gene>
    <name evidence="9" type="ORF">JOF47_000694</name>
</gene>
<comment type="pathway">
    <text evidence="2 7">Cofactor biosynthesis; molybdopterin biosynthesis.</text>
</comment>
<dbReference type="SUPFAM" id="SSF63882">
    <property type="entry name" value="MoeA N-terminal region -like"/>
    <property type="match status" value="1"/>
</dbReference>
<dbReference type="InterPro" id="IPR005110">
    <property type="entry name" value="MoeA_linker/N"/>
</dbReference>
<evidence type="ECO:0000256" key="1">
    <source>
        <dbReference type="ARBA" id="ARBA00002901"/>
    </source>
</evidence>
<comment type="similarity">
    <text evidence="3 7">Belongs to the MoeA family.</text>
</comment>
<evidence type="ECO:0000256" key="6">
    <source>
        <dbReference type="ARBA" id="ARBA00047317"/>
    </source>
</evidence>
<comment type="caution">
    <text evidence="9">The sequence shown here is derived from an EMBL/GenBank/DDBJ whole genome shotgun (WGS) entry which is preliminary data.</text>
</comment>
<dbReference type="NCBIfam" id="NF045515">
    <property type="entry name" value="Glp_gephyrin"/>
    <property type="match status" value="1"/>
</dbReference>
<dbReference type="EC" id="2.10.1.1" evidence="7"/>
<evidence type="ECO:0000256" key="4">
    <source>
        <dbReference type="ARBA" id="ARBA00022505"/>
    </source>
</evidence>
<keyword evidence="5 7" id="KW-0501">Molybdenum cofactor biosynthesis</keyword>
<dbReference type="InterPro" id="IPR005111">
    <property type="entry name" value="MoeA_C_domain_IV"/>
</dbReference>
<dbReference type="CDD" id="cd00887">
    <property type="entry name" value="MoeA"/>
    <property type="match status" value="1"/>
</dbReference>